<dbReference type="EMBL" id="QGKY02001925">
    <property type="protein sequence ID" value="KAF2545776.1"/>
    <property type="molecule type" value="Genomic_DNA"/>
</dbReference>
<gene>
    <name evidence="1" type="ORF">F2Q70_00021774</name>
</gene>
<proteinExistence type="predicted"/>
<accession>A0A8S9GN76</accession>
<organism evidence="1">
    <name type="scientific">Brassica cretica</name>
    <name type="common">Mustard</name>
    <dbReference type="NCBI Taxonomy" id="69181"/>
    <lineage>
        <taxon>Eukaryota</taxon>
        <taxon>Viridiplantae</taxon>
        <taxon>Streptophyta</taxon>
        <taxon>Embryophyta</taxon>
        <taxon>Tracheophyta</taxon>
        <taxon>Spermatophyta</taxon>
        <taxon>Magnoliopsida</taxon>
        <taxon>eudicotyledons</taxon>
        <taxon>Gunneridae</taxon>
        <taxon>Pentapetalae</taxon>
        <taxon>rosids</taxon>
        <taxon>malvids</taxon>
        <taxon>Brassicales</taxon>
        <taxon>Brassicaceae</taxon>
        <taxon>Brassiceae</taxon>
        <taxon>Brassica</taxon>
    </lineage>
</organism>
<reference evidence="1" key="1">
    <citation type="submission" date="2019-12" db="EMBL/GenBank/DDBJ databases">
        <title>Genome sequencing and annotation of Brassica cretica.</title>
        <authorList>
            <person name="Studholme D.J."/>
            <person name="Sarris P.F."/>
        </authorList>
    </citation>
    <scope>NUCLEOTIDE SEQUENCE</scope>
    <source>
        <strain evidence="1">PFS-102/07</strain>
        <tissue evidence="1">Leaf</tissue>
    </source>
</reference>
<sequence length="72" mass="8386">MPPASSFVKVIEQFWPSRGGDHVGQFALDSAFRWLVSLRGFFSGWISVRFWRAIRIEDEILDASYFRELSSE</sequence>
<dbReference type="AlphaFoldDB" id="A0A8S9GN76"/>
<name>A0A8S9GN76_BRACR</name>
<comment type="caution">
    <text evidence="1">The sequence shown here is derived from an EMBL/GenBank/DDBJ whole genome shotgun (WGS) entry which is preliminary data.</text>
</comment>
<evidence type="ECO:0000313" key="1">
    <source>
        <dbReference type="EMBL" id="KAF2545776.1"/>
    </source>
</evidence>
<protein>
    <submittedName>
        <fullName evidence="1">Uncharacterized protein</fullName>
    </submittedName>
</protein>